<dbReference type="AlphaFoldDB" id="A0A9D3XIC7"/>
<reference evidence="1" key="1">
    <citation type="submission" date="2021-09" db="EMBL/GenBank/DDBJ databases">
        <title>The genome of Mauremys mutica provides insights into the evolution of semi-aquatic lifestyle.</title>
        <authorList>
            <person name="Gong S."/>
            <person name="Gao Y."/>
        </authorList>
    </citation>
    <scope>NUCLEOTIDE SEQUENCE</scope>
    <source>
        <strain evidence="1">MM-2020</strain>
        <tissue evidence="1">Muscle</tissue>
    </source>
</reference>
<dbReference type="Proteomes" id="UP000827986">
    <property type="component" value="Unassembled WGS sequence"/>
</dbReference>
<gene>
    <name evidence="1" type="ORF">KIL84_005938</name>
</gene>
<accession>A0A9D3XIC7</accession>
<comment type="caution">
    <text evidence="1">The sequence shown here is derived from an EMBL/GenBank/DDBJ whole genome shotgun (WGS) entry which is preliminary data.</text>
</comment>
<proteinExistence type="predicted"/>
<dbReference type="EMBL" id="JAHDVG010000471">
    <property type="protein sequence ID" value="KAH1179888.1"/>
    <property type="molecule type" value="Genomic_DNA"/>
</dbReference>
<evidence type="ECO:0000313" key="1">
    <source>
        <dbReference type="EMBL" id="KAH1179888.1"/>
    </source>
</evidence>
<protein>
    <submittedName>
        <fullName evidence="1">Uncharacterized protein</fullName>
    </submittedName>
</protein>
<name>A0A9D3XIC7_9SAUR</name>
<organism evidence="1 2">
    <name type="scientific">Mauremys mutica</name>
    <name type="common">yellowpond turtle</name>
    <dbReference type="NCBI Taxonomy" id="74926"/>
    <lineage>
        <taxon>Eukaryota</taxon>
        <taxon>Metazoa</taxon>
        <taxon>Chordata</taxon>
        <taxon>Craniata</taxon>
        <taxon>Vertebrata</taxon>
        <taxon>Euteleostomi</taxon>
        <taxon>Archelosauria</taxon>
        <taxon>Testudinata</taxon>
        <taxon>Testudines</taxon>
        <taxon>Cryptodira</taxon>
        <taxon>Durocryptodira</taxon>
        <taxon>Testudinoidea</taxon>
        <taxon>Geoemydidae</taxon>
        <taxon>Geoemydinae</taxon>
        <taxon>Mauremys</taxon>
    </lineage>
</organism>
<evidence type="ECO:0000313" key="2">
    <source>
        <dbReference type="Proteomes" id="UP000827986"/>
    </source>
</evidence>
<sequence>MPLSQTGNNTLPPPAVCSYSGLPAPAGRGVPARLISQRPFATAAQQLSDGSAAGPLPCTDHQCHQGAKHYIRPAWRSIAGKELNTLSKSRSSITDLPPGPGYSLA</sequence>
<keyword evidence="2" id="KW-1185">Reference proteome</keyword>